<keyword evidence="3" id="KW-1185">Reference proteome</keyword>
<gene>
    <name evidence="2" type="ORF">CVAR292_02470</name>
</gene>
<accession>A0A0X2NNU0</accession>
<dbReference type="AlphaFoldDB" id="A0A0X2NNU0"/>
<dbReference type="EMBL" id="FAUH01000018">
    <property type="protein sequence ID" value="CUU67116.1"/>
    <property type="molecule type" value="Genomic_DNA"/>
</dbReference>
<name>A0A0X2NNU0_9CORY</name>
<evidence type="ECO:0000256" key="1">
    <source>
        <dbReference type="SAM" id="MobiDB-lite"/>
    </source>
</evidence>
<sequence>MPTTADNTQWLTAAEAARALSADRQLQEALGTSTGLEAAQFTPNPAPFQPHKKQVTVTAEQVKEAVDNGNIPTRRGHHGHREVDYAALRLEIGLSEQAPTAVRRTEAPETADEDATPRDIDSIRQVAAATGIDADTVTALVRNGAVTNYSTVPNAGLHRARVSAAEVTAAAKNGLGVEAESRPDDLTDVHRAALLAHLERADLEAAVAAGDVNDYGDVMNVDVMDGTGKRIVDSIRRTARPRVSVAEVQEYAKNTGLAAY</sequence>
<protein>
    <submittedName>
        <fullName evidence="2">Uncharacterized protein</fullName>
    </submittedName>
</protein>
<reference evidence="3" key="1">
    <citation type="submission" date="2015-11" db="EMBL/GenBank/DDBJ databases">
        <authorList>
            <person name="Dugat-Bony E."/>
        </authorList>
    </citation>
    <scope>NUCLEOTIDE SEQUENCE [LARGE SCALE GENOMIC DNA]</scope>
    <source>
        <strain evidence="3">Mu292</strain>
    </source>
</reference>
<feature type="region of interest" description="Disordered" evidence="1">
    <location>
        <begin position="97"/>
        <end position="117"/>
    </location>
</feature>
<dbReference type="RefSeq" id="WP_073884626.1">
    <property type="nucleotide sequence ID" value="NZ_FAUH01000018.1"/>
</dbReference>
<proteinExistence type="predicted"/>
<dbReference type="Proteomes" id="UP000182498">
    <property type="component" value="Unassembled WGS sequence"/>
</dbReference>
<evidence type="ECO:0000313" key="3">
    <source>
        <dbReference type="Proteomes" id="UP000182498"/>
    </source>
</evidence>
<organism evidence="2 3">
    <name type="scientific">Corynebacterium variabile</name>
    <dbReference type="NCBI Taxonomy" id="1727"/>
    <lineage>
        <taxon>Bacteria</taxon>
        <taxon>Bacillati</taxon>
        <taxon>Actinomycetota</taxon>
        <taxon>Actinomycetes</taxon>
        <taxon>Mycobacteriales</taxon>
        <taxon>Corynebacteriaceae</taxon>
        <taxon>Corynebacterium</taxon>
    </lineage>
</organism>
<evidence type="ECO:0000313" key="2">
    <source>
        <dbReference type="EMBL" id="CUU67116.1"/>
    </source>
</evidence>